<name>A0A5C9T0E9_VIBCL</name>
<dbReference type="InterPro" id="IPR011664">
    <property type="entry name" value="Abi_system_AbiD/AbiF-like"/>
</dbReference>
<dbReference type="AlphaFoldDB" id="A0A5C9T0E9"/>
<dbReference type="Pfam" id="PF07751">
    <property type="entry name" value="Abi_2"/>
    <property type="match status" value="1"/>
</dbReference>
<sequence length="317" mass="36264">MGDKDLQVDQAFINALEVTLSKSRLDTYRTYFSCQNDAEALGTYLWNKSLSTAFYPLLQATEITLRNSIHSAASGHFSGNKEWFLMKKFPSAKKEADKQYLKKDRKTPITPRPSSDTVVASLSFGFWVNLLTQNYDDPVKNTKLWPTLIPKVFPNAKSTNATRTALHHRFKFIKDFRNRVGHYEPIWKIRDTVDGGGNIIRLGPTTPEESIIRLNEYVDLIAESLMWMSFERYDFIVGMGIIDHIRQLCSLEALSHFQGTNPTKLKVNKLKHELSKRHKENGSVSGLYELTTSPKGVHKGRSIVLEVKQIYPPRLIK</sequence>
<protein>
    <recommendedName>
        <fullName evidence="3">Abi family protein</fullName>
    </recommendedName>
</protein>
<gene>
    <name evidence="1" type="ORF">FXE67_04490</name>
</gene>
<dbReference type="EMBL" id="VSGZ01000028">
    <property type="protein sequence ID" value="TXY93066.1"/>
    <property type="molecule type" value="Genomic_DNA"/>
</dbReference>
<dbReference type="Proteomes" id="UP000323583">
    <property type="component" value="Unassembled WGS sequence"/>
</dbReference>
<evidence type="ECO:0000313" key="2">
    <source>
        <dbReference type="Proteomes" id="UP000323583"/>
    </source>
</evidence>
<proteinExistence type="predicted"/>
<evidence type="ECO:0000313" key="1">
    <source>
        <dbReference type="EMBL" id="TXY93066.1"/>
    </source>
</evidence>
<organism evidence="1 2">
    <name type="scientific">Vibrio cholerae</name>
    <dbReference type="NCBI Taxonomy" id="666"/>
    <lineage>
        <taxon>Bacteria</taxon>
        <taxon>Pseudomonadati</taxon>
        <taxon>Pseudomonadota</taxon>
        <taxon>Gammaproteobacteria</taxon>
        <taxon>Vibrionales</taxon>
        <taxon>Vibrionaceae</taxon>
        <taxon>Vibrio</taxon>
    </lineage>
</organism>
<evidence type="ECO:0008006" key="3">
    <source>
        <dbReference type="Google" id="ProtNLM"/>
    </source>
</evidence>
<reference evidence="1 2" key="1">
    <citation type="submission" date="2019-06" db="EMBL/GenBank/DDBJ databases">
        <title>Vibrio cholerae phylogeny based on whole-genome sequencing reveals genetic diversity and population strucutre.</title>
        <authorList>
            <person name="Zhiqiu Y."/>
            <person name="Bin L."/>
            <person name="Lingyan J."/>
        </authorList>
    </citation>
    <scope>NUCLEOTIDE SEQUENCE [LARGE SCALE GENOMIC DNA]</scope>
    <source>
        <strain evidence="1 2">N2768</strain>
    </source>
</reference>
<comment type="caution">
    <text evidence="1">The sequence shown here is derived from an EMBL/GenBank/DDBJ whole genome shotgun (WGS) entry which is preliminary data.</text>
</comment>
<accession>A0A5C9T0E9</accession>